<dbReference type="CDD" id="cd03886">
    <property type="entry name" value="M20_Acy1"/>
    <property type="match status" value="1"/>
</dbReference>
<comment type="similarity">
    <text evidence="1">Belongs to the peptidase M20 family.</text>
</comment>
<dbReference type="RefSeq" id="WP_133826503.1">
    <property type="nucleotide sequence ID" value="NZ_BAABHR010000016.1"/>
</dbReference>
<comment type="cofactor">
    <cofactor evidence="3">
        <name>Mn(2+)</name>
        <dbReference type="ChEBI" id="CHEBI:29035"/>
    </cofactor>
    <text evidence="3">The Mn(2+) ion enhances activity.</text>
</comment>
<sequence>MSAPERRAGGRRAAHRAPERALLAEARSLQPRTLALRRVLHRNPEIGLTLPVTQAAVLSALRELPLEIDTGRDCSSVTAVLRGAQPGPTVLVRADMDALPMEENSGLPFASEVEGAMHACGHDLHTAMLASAARLLTGRRERLAGTAVFMFQPGEESAHGARTMIDEGLLSADGPGGVPESAMALHVTSRLGAGTLQTRPDSIMASSDDLHVRVTGRGGHASAPHDALDPVPAAAAMVGALHTMITRRISAFDPAVLTVSHISAGTTTNVIPETALLEGTVRTLSEETRGRVLEEIGQVCTGVAAAYGCTCEVDIEAGYPVTVNDPDVAERVADVGRSVLGSRFVEPMPDPIMGSEDFSYVLGRVPGALAFLGACPSDVDPAEAPPNHSNRVVFDEDSMVAGVALYSGYVMDALRPG</sequence>
<keyword evidence="3" id="KW-0479">Metal-binding</keyword>
<name>A0A4R6VGR0_9PSEU</name>
<reference evidence="5 6" key="1">
    <citation type="submission" date="2019-03" db="EMBL/GenBank/DDBJ databases">
        <title>Genomic Encyclopedia of Type Strains, Phase IV (KMG-IV): sequencing the most valuable type-strain genomes for metagenomic binning, comparative biology and taxonomic classification.</title>
        <authorList>
            <person name="Goeker M."/>
        </authorList>
    </citation>
    <scope>NUCLEOTIDE SEQUENCE [LARGE SCALE GENOMIC DNA]</scope>
    <source>
        <strain evidence="5 6">DSM 45775</strain>
    </source>
</reference>
<accession>A0A4R6VGR0</accession>
<feature type="binding site" evidence="3">
    <location>
        <position position="186"/>
    </location>
    <ligand>
        <name>Mn(2+)</name>
        <dbReference type="ChEBI" id="CHEBI:29035"/>
        <label>2</label>
    </ligand>
</feature>
<dbReference type="GO" id="GO:0016787">
    <property type="term" value="F:hydrolase activity"/>
    <property type="evidence" value="ECO:0007669"/>
    <property type="project" value="UniProtKB-KW"/>
</dbReference>
<dbReference type="InterPro" id="IPR011650">
    <property type="entry name" value="Peptidase_M20_dimer"/>
</dbReference>
<dbReference type="InterPro" id="IPR017439">
    <property type="entry name" value="Amidohydrolase"/>
</dbReference>
<keyword evidence="2 5" id="KW-0378">Hydrolase</keyword>
<evidence type="ECO:0000259" key="4">
    <source>
        <dbReference type="Pfam" id="PF07687"/>
    </source>
</evidence>
<dbReference type="AlphaFoldDB" id="A0A4R6VGR0"/>
<comment type="caution">
    <text evidence="5">The sequence shown here is derived from an EMBL/GenBank/DDBJ whole genome shotgun (WGS) entry which is preliminary data.</text>
</comment>
<dbReference type="FunFam" id="3.30.70.360:FF:000014">
    <property type="entry name" value="N-acyl-L-amino acid amidohydrolase"/>
    <property type="match status" value="1"/>
</dbReference>
<dbReference type="SUPFAM" id="SSF55031">
    <property type="entry name" value="Bacterial exopeptidase dimerisation domain"/>
    <property type="match status" value="1"/>
</dbReference>
<feature type="binding site" evidence="3">
    <location>
        <position position="388"/>
    </location>
    <ligand>
        <name>Mn(2+)</name>
        <dbReference type="ChEBI" id="CHEBI:29035"/>
        <label>2</label>
    </ligand>
</feature>
<dbReference type="Pfam" id="PF07687">
    <property type="entry name" value="M20_dimer"/>
    <property type="match status" value="1"/>
</dbReference>
<evidence type="ECO:0000256" key="3">
    <source>
        <dbReference type="PIRSR" id="PIRSR005962-1"/>
    </source>
</evidence>
<dbReference type="Proteomes" id="UP000295705">
    <property type="component" value="Unassembled WGS sequence"/>
</dbReference>
<dbReference type="NCBIfam" id="TIGR01891">
    <property type="entry name" value="amidohydrolases"/>
    <property type="match status" value="1"/>
</dbReference>
<evidence type="ECO:0000313" key="6">
    <source>
        <dbReference type="Proteomes" id="UP000295705"/>
    </source>
</evidence>
<protein>
    <submittedName>
        <fullName evidence="5">Hippurate hydrolase</fullName>
    </submittedName>
</protein>
<feature type="binding site" evidence="3">
    <location>
        <position position="156"/>
    </location>
    <ligand>
        <name>Mn(2+)</name>
        <dbReference type="ChEBI" id="CHEBI:29035"/>
        <label>2</label>
    </ligand>
</feature>
<dbReference type="EMBL" id="SNYO01000003">
    <property type="protein sequence ID" value="TDQ60650.1"/>
    <property type="molecule type" value="Genomic_DNA"/>
</dbReference>
<feature type="domain" description="Peptidase M20 dimerisation" evidence="4">
    <location>
        <begin position="210"/>
        <end position="301"/>
    </location>
</feature>
<evidence type="ECO:0000256" key="1">
    <source>
        <dbReference type="ARBA" id="ARBA00006153"/>
    </source>
</evidence>
<keyword evidence="6" id="KW-1185">Reference proteome</keyword>
<dbReference type="InterPro" id="IPR002933">
    <property type="entry name" value="Peptidase_M20"/>
</dbReference>
<dbReference type="PANTHER" id="PTHR11014:SF63">
    <property type="entry name" value="METALLOPEPTIDASE, PUTATIVE (AFU_ORTHOLOGUE AFUA_6G09600)-RELATED"/>
    <property type="match status" value="1"/>
</dbReference>
<dbReference type="Gene3D" id="3.30.70.360">
    <property type="match status" value="1"/>
</dbReference>
<dbReference type="InterPro" id="IPR036264">
    <property type="entry name" value="Bact_exopeptidase_dim_dom"/>
</dbReference>
<dbReference type="PIRSF" id="PIRSF005962">
    <property type="entry name" value="Pept_M20D_amidohydro"/>
    <property type="match status" value="1"/>
</dbReference>
<evidence type="ECO:0000256" key="2">
    <source>
        <dbReference type="ARBA" id="ARBA00022801"/>
    </source>
</evidence>
<keyword evidence="3" id="KW-0464">Manganese</keyword>
<dbReference type="SUPFAM" id="SSF53187">
    <property type="entry name" value="Zn-dependent exopeptidases"/>
    <property type="match status" value="1"/>
</dbReference>
<dbReference type="Pfam" id="PF01546">
    <property type="entry name" value="Peptidase_M20"/>
    <property type="match status" value="1"/>
</dbReference>
<evidence type="ECO:0000313" key="5">
    <source>
        <dbReference type="EMBL" id="TDQ60650.1"/>
    </source>
</evidence>
<gene>
    <name evidence="5" type="ORF">EV188_103148</name>
</gene>
<organism evidence="5 6">
    <name type="scientific">Actinomycetospora succinea</name>
    <dbReference type="NCBI Taxonomy" id="663603"/>
    <lineage>
        <taxon>Bacteria</taxon>
        <taxon>Bacillati</taxon>
        <taxon>Actinomycetota</taxon>
        <taxon>Actinomycetes</taxon>
        <taxon>Pseudonocardiales</taxon>
        <taxon>Pseudonocardiaceae</taxon>
        <taxon>Actinomycetospora</taxon>
    </lineage>
</organism>
<dbReference type="OrthoDB" id="9777385at2"/>
<dbReference type="Gene3D" id="3.40.630.10">
    <property type="entry name" value="Zn peptidases"/>
    <property type="match status" value="1"/>
</dbReference>
<dbReference type="PANTHER" id="PTHR11014">
    <property type="entry name" value="PEPTIDASE M20 FAMILY MEMBER"/>
    <property type="match status" value="1"/>
</dbReference>
<proteinExistence type="inferred from homology"/>
<dbReference type="GO" id="GO:0046872">
    <property type="term" value="F:metal ion binding"/>
    <property type="evidence" value="ECO:0007669"/>
    <property type="project" value="UniProtKB-KW"/>
</dbReference>
<feature type="binding site" evidence="3">
    <location>
        <position position="120"/>
    </location>
    <ligand>
        <name>Mn(2+)</name>
        <dbReference type="ChEBI" id="CHEBI:29035"/>
        <label>2</label>
    </ligand>
</feature>
<feature type="binding site" evidence="3">
    <location>
        <position position="122"/>
    </location>
    <ligand>
        <name>Mn(2+)</name>
        <dbReference type="ChEBI" id="CHEBI:29035"/>
        <label>2</label>
    </ligand>
</feature>